<dbReference type="Proteomes" id="UP001345827">
    <property type="component" value="Unassembled WGS sequence"/>
</dbReference>
<comment type="caution">
    <text evidence="2">The sequence shown here is derived from an EMBL/GenBank/DDBJ whole genome shotgun (WGS) entry which is preliminary data.</text>
</comment>
<dbReference type="EMBL" id="JAXLQG010000006">
    <property type="protein sequence ID" value="KAK5538989.1"/>
    <property type="molecule type" value="Genomic_DNA"/>
</dbReference>
<name>A0AAV9QA27_9PEZI</name>
<feature type="chain" id="PRO_5043620112" evidence="1">
    <location>
        <begin position="28"/>
        <end position="393"/>
    </location>
</feature>
<feature type="signal peptide" evidence="1">
    <location>
        <begin position="1"/>
        <end position="27"/>
    </location>
</feature>
<reference evidence="2 3" key="1">
    <citation type="submission" date="2023-06" db="EMBL/GenBank/DDBJ databases">
        <title>Black Yeasts Isolated from many extreme environments.</title>
        <authorList>
            <person name="Coleine C."/>
            <person name="Stajich J.E."/>
            <person name="Selbmann L."/>
        </authorList>
    </citation>
    <scope>NUCLEOTIDE SEQUENCE [LARGE SCALE GENOMIC DNA]</scope>
    <source>
        <strain evidence="2 3">CCFEE 5887</strain>
    </source>
</reference>
<keyword evidence="3" id="KW-1185">Reference proteome</keyword>
<dbReference type="AlphaFoldDB" id="A0AAV9QA27"/>
<gene>
    <name evidence="2" type="ORF">LTR25_004533</name>
</gene>
<accession>A0AAV9QA27</accession>
<keyword evidence="1" id="KW-0732">Signal</keyword>
<evidence type="ECO:0000313" key="2">
    <source>
        <dbReference type="EMBL" id="KAK5538989.1"/>
    </source>
</evidence>
<sequence length="393" mass="43383">MAATSFFFVLLLTCLVPVLDVLPVVSASNNVNASANVNMCDWSVAAPSLYHEYYPDNCPPRYYLRSNGECETEWAAVDLFTCAGFCQIRTTFYYGQEQPYVRVPMCRGATKMTCTIAESIHQNYAWKAKVNGNFKYSALTVGITSGYSEKSGISQSYKFSKHLQKGECGYFTFIPFIRGVCGTYTEGYMEQTLCHPYRTVGNACVEELVGFDTNDNIKDWRTVRGVVAFVYLDCLTLAPAPDDKQDVAWLQPGVRLPRDNGLLIQAYEDLWNRSAEVSMASQNGDAVCYDAVANSTECVVAANDLLMLGMMVVQTDSGAKKGKGYELTVNNTCSTYFTYDEDWKGQDCSVSHLEIAAAAQAIIDTCIKNDMIGGSHVVRAAGNCACTVSFRKH</sequence>
<organism evidence="2 3">
    <name type="scientific">Vermiconidia calcicola</name>
    <dbReference type="NCBI Taxonomy" id="1690605"/>
    <lineage>
        <taxon>Eukaryota</taxon>
        <taxon>Fungi</taxon>
        <taxon>Dikarya</taxon>
        <taxon>Ascomycota</taxon>
        <taxon>Pezizomycotina</taxon>
        <taxon>Dothideomycetes</taxon>
        <taxon>Dothideomycetidae</taxon>
        <taxon>Mycosphaerellales</taxon>
        <taxon>Extremaceae</taxon>
        <taxon>Vermiconidia</taxon>
    </lineage>
</organism>
<proteinExistence type="predicted"/>
<evidence type="ECO:0000313" key="3">
    <source>
        <dbReference type="Proteomes" id="UP001345827"/>
    </source>
</evidence>
<protein>
    <submittedName>
        <fullName evidence="2">Uncharacterized protein</fullName>
    </submittedName>
</protein>
<evidence type="ECO:0000256" key="1">
    <source>
        <dbReference type="SAM" id="SignalP"/>
    </source>
</evidence>